<accession>A0ABS3NBV6</accession>
<organism evidence="16 17">
    <name type="scientific">Metabacillus bambusae</name>
    <dbReference type="NCBI Taxonomy" id="2795218"/>
    <lineage>
        <taxon>Bacteria</taxon>
        <taxon>Bacillati</taxon>
        <taxon>Bacillota</taxon>
        <taxon>Bacilli</taxon>
        <taxon>Bacillales</taxon>
        <taxon>Bacillaceae</taxon>
        <taxon>Metabacillus</taxon>
    </lineage>
</organism>
<evidence type="ECO:0000313" key="16">
    <source>
        <dbReference type="EMBL" id="MBO1515645.1"/>
    </source>
</evidence>
<proteinExistence type="inferred from homology"/>
<evidence type="ECO:0000256" key="6">
    <source>
        <dbReference type="ARBA" id="ARBA00022670"/>
    </source>
</evidence>
<dbReference type="SUPFAM" id="SSF56601">
    <property type="entry name" value="beta-lactamase/transpeptidase-like"/>
    <property type="match status" value="1"/>
</dbReference>
<dbReference type="GO" id="GO:0004180">
    <property type="term" value="F:carboxypeptidase activity"/>
    <property type="evidence" value="ECO:0007669"/>
    <property type="project" value="UniProtKB-KW"/>
</dbReference>
<evidence type="ECO:0000256" key="1">
    <source>
        <dbReference type="ARBA" id="ARBA00003217"/>
    </source>
</evidence>
<sequence length="446" mass="49285">MRFKQLIAILFAFTFVISAFAPYTTASAAEEPISVNASSAIIIEESTGTILYGKNIDEKLPVASMAKVMTEYLVLEAIEDKKIKWDQKYTPSEYVYKISQNTSLSNVPLRQDGSYSVQELYEAMAIYSANGAAIALAEIIAGSESAFVKMMNEKAKELGLTNYEFVNATGLENEDLQGMHPEGTSADAENQLSARDMALLSQKLIQDFPKVLETASTPKKVFREGTDDRTNMPNWNWMLPGLVYEYEGVDGLKTGSTNNAGSCFTATAVRKGMRVISVVMNAKGESLHESRFVETKKMLNYAFDNFLVKEVFPANFQIKNQSSIPVVKGKEDKVSIQTKDALTLVVKNGEEKAYKPTFKIDESQLTKKGELTAPVKKDQKVGTMVVNYEGTGSALSFIEKNKTPQVELITKEAVDKANWFVLSMRGIGGFFSGLWGTVTDTVKGWF</sequence>
<dbReference type="PANTHER" id="PTHR21581">
    <property type="entry name" value="D-ALANYL-D-ALANINE CARBOXYPEPTIDASE"/>
    <property type="match status" value="1"/>
</dbReference>
<dbReference type="PRINTS" id="PR00725">
    <property type="entry name" value="DADACBPTASE1"/>
</dbReference>
<comment type="similarity">
    <text evidence="3 13">Belongs to the peptidase S11 family.</text>
</comment>
<evidence type="ECO:0000256" key="9">
    <source>
        <dbReference type="ARBA" id="ARBA00022960"/>
    </source>
</evidence>
<comment type="function">
    <text evidence="1">Removes C-terminal D-alanyl residues from sugar-peptide cell wall precursors.</text>
</comment>
<dbReference type="PANTHER" id="PTHR21581:SF11">
    <property type="entry name" value="D-ALANYL-D-ALANINE CARBOXYPEPTIDASE DACA"/>
    <property type="match status" value="1"/>
</dbReference>
<comment type="pathway">
    <text evidence="2">Cell wall biogenesis; peptidoglycan biosynthesis.</text>
</comment>
<keyword evidence="17" id="KW-1185">Reference proteome</keyword>
<dbReference type="Pfam" id="PF00768">
    <property type="entry name" value="Peptidase_S11"/>
    <property type="match status" value="1"/>
</dbReference>
<dbReference type="Gene3D" id="2.60.410.10">
    <property type="entry name" value="D-Ala-D-Ala carboxypeptidase, C-terminal domain"/>
    <property type="match status" value="1"/>
</dbReference>
<dbReference type="Pfam" id="PF07943">
    <property type="entry name" value="PBP5_C"/>
    <property type="match status" value="1"/>
</dbReference>
<dbReference type="InterPro" id="IPR012907">
    <property type="entry name" value="Peptidase_S11_C"/>
</dbReference>
<evidence type="ECO:0000256" key="8">
    <source>
        <dbReference type="ARBA" id="ARBA00022801"/>
    </source>
</evidence>
<gene>
    <name evidence="16" type="ORF">I7822_28965</name>
</gene>
<dbReference type="InterPro" id="IPR018044">
    <property type="entry name" value="Peptidase_S11"/>
</dbReference>
<feature type="chain" id="PRO_5046424930" description="serine-type D-Ala-D-Ala carboxypeptidase" evidence="14">
    <location>
        <begin position="22"/>
        <end position="446"/>
    </location>
</feature>
<evidence type="ECO:0000256" key="11">
    <source>
        <dbReference type="ARBA" id="ARBA00023316"/>
    </source>
</evidence>
<keyword evidence="5 16" id="KW-0121">Carboxypeptidase</keyword>
<evidence type="ECO:0000256" key="5">
    <source>
        <dbReference type="ARBA" id="ARBA00022645"/>
    </source>
</evidence>
<keyword evidence="9" id="KW-0133">Cell shape</keyword>
<dbReference type="InterPro" id="IPR037167">
    <property type="entry name" value="Peptidase_S11_C_sf"/>
</dbReference>
<dbReference type="EMBL" id="JAGDEL010000045">
    <property type="protein sequence ID" value="MBO1515645.1"/>
    <property type="molecule type" value="Genomic_DNA"/>
</dbReference>
<evidence type="ECO:0000259" key="15">
    <source>
        <dbReference type="SMART" id="SM00936"/>
    </source>
</evidence>
<dbReference type="EC" id="3.4.16.4" evidence="4"/>
<dbReference type="InterPro" id="IPR015956">
    <property type="entry name" value="Peniciliin-bd_prot_C_sf"/>
</dbReference>
<evidence type="ECO:0000256" key="13">
    <source>
        <dbReference type="RuleBase" id="RU004016"/>
    </source>
</evidence>
<dbReference type="Proteomes" id="UP000663981">
    <property type="component" value="Unassembled WGS sequence"/>
</dbReference>
<dbReference type="SUPFAM" id="SSF69189">
    <property type="entry name" value="Penicillin-binding protein associated domain"/>
    <property type="match status" value="1"/>
</dbReference>
<comment type="catalytic activity">
    <reaction evidence="12">
        <text>Preferential cleavage: (Ac)2-L-Lys-D-Ala-|-D-Ala. Also transpeptidation of peptidyl-alanyl moieties that are N-acyl substituents of D-alanine.</text>
        <dbReference type="EC" id="3.4.16.4"/>
    </reaction>
</comment>
<evidence type="ECO:0000256" key="4">
    <source>
        <dbReference type="ARBA" id="ARBA00012448"/>
    </source>
</evidence>
<dbReference type="InterPro" id="IPR001967">
    <property type="entry name" value="Peptidase_S11_N"/>
</dbReference>
<comment type="caution">
    <text evidence="16">The sequence shown here is derived from an EMBL/GenBank/DDBJ whole genome shotgun (WGS) entry which is preliminary data.</text>
</comment>
<name>A0ABS3NBV6_9BACI</name>
<evidence type="ECO:0000256" key="7">
    <source>
        <dbReference type="ARBA" id="ARBA00022729"/>
    </source>
</evidence>
<keyword evidence="8" id="KW-0378">Hydrolase</keyword>
<keyword evidence="10" id="KW-0573">Peptidoglycan synthesis</keyword>
<dbReference type="Gene3D" id="3.40.710.10">
    <property type="entry name" value="DD-peptidase/beta-lactamase superfamily"/>
    <property type="match status" value="1"/>
</dbReference>
<protein>
    <recommendedName>
        <fullName evidence="4">serine-type D-Ala-D-Ala carboxypeptidase</fullName>
        <ecNumber evidence="4">3.4.16.4</ecNumber>
    </recommendedName>
</protein>
<keyword evidence="6" id="KW-0645">Protease</keyword>
<keyword evidence="7 14" id="KW-0732">Signal</keyword>
<dbReference type="InterPro" id="IPR012338">
    <property type="entry name" value="Beta-lactam/transpept-like"/>
</dbReference>
<feature type="domain" description="Peptidase S11 D-Ala-D-Ala carboxypeptidase A C-terminal" evidence="15">
    <location>
        <begin position="306"/>
        <end position="416"/>
    </location>
</feature>
<reference evidence="16 17" key="1">
    <citation type="submission" date="2021-03" db="EMBL/GenBank/DDBJ databases">
        <title>Whole genome sequence of Metabacillus bambusae BG109.</title>
        <authorList>
            <person name="Jeong J.W."/>
        </authorList>
    </citation>
    <scope>NUCLEOTIDE SEQUENCE [LARGE SCALE GENOMIC DNA]</scope>
    <source>
        <strain evidence="16 17">BG109</strain>
    </source>
</reference>
<feature type="signal peptide" evidence="14">
    <location>
        <begin position="1"/>
        <end position="21"/>
    </location>
</feature>
<evidence type="ECO:0000256" key="2">
    <source>
        <dbReference type="ARBA" id="ARBA00004752"/>
    </source>
</evidence>
<evidence type="ECO:0000256" key="3">
    <source>
        <dbReference type="ARBA" id="ARBA00007164"/>
    </source>
</evidence>
<keyword evidence="11" id="KW-0961">Cell wall biogenesis/degradation</keyword>
<evidence type="ECO:0000256" key="10">
    <source>
        <dbReference type="ARBA" id="ARBA00022984"/>
    </source>
</evidence>
<dbReference type="SMART" id="SM00936">
    <property type="entry name" value="PBP5_C"/>
    <property type="match status" value="1"/>
</dbReference>
<evidence type="ECO:0000256" key="14">
    <source>
        <dbReference type="SAM" id="SignalP"/>
    </source>
</evidence>
<evidence type="ECO:0000256" key="12">
    <source>
        <dbReference type="ARBA" id="ARBA00034000"/>
    </source>
</evidence>
<evidence type="ECO:0000313" key="17">
    <source>
        <dbReference type="Proteomes" id="UP000663981"/>
    </source>
</evidence>